<accession>A0ACD3BG61</accession>
<evidence type="ECO:0000313" key="1">
    <source>
        <dbReference type="EMBL" id="TFK76562.1"/>
    </source>
</evidence>
<sequence length="118" mass="13385">MDVDDLDLSQPSNGNNEQEQARRAQEEQQKRRDLMAALLDPAARERLSRIAIVSPERAAQIESIIARMVQSGQVRGRITEASLIELLEQLDEARGKSSAQKSTIIYHRRKDPDDDFDI</sequence>
<gene>
    <name evidence="1" type="ORF">BDN72DRAFT_755279</name>
</gene>
<proteinExistence type="predicted"/>
<name>A0ACD3BG61_9AGAR</name>
<reference evidence="1 2" key="1">
    <citation type="journal article" date="2019" name="Nat. Ecol. Evol.">
        <title>Megaphylogeny resolves global patterns of mushroom evolution.</title>
        <authorList>
            <person name="Varga T."/>
            <person name="Krizsan K."/>
            <person name="Foldi C."/>
            <person name="Dima B."/>
            <person name="Sanchez-Garcia M."/>
            <person name="Sanchez-Ramirez S."/>
            <person name="Szollosi G.J."/>
            <person name="Szarkandi J.G."/>
            <person name="Papp V."/>
            <person name="Albert L."/>
            <person name="Andreopoulos W."/>
            <person name="Angelini C."/>
            <person name="Antonin V."/>
            <person name="Barry K.W."/>
            <person name="Bougher N.L."/>
            <person name="Buchanan P."/>
            <person name="Buyck B."/>
            <person name="Bense V."/>
            <person name="Catcheside P."/>
            <person name="Chovatia M."/>
            <person name="Cooper J."/>
            <person name="Damon W."/>
            <person name="Desjardin D."/>
            <person name="Finy P."/>
            <person name="Geml J."/>
            <person name="Haridas S."/>
            <person name="Hughes K."/>
            <person name="Justo A."/>
            <person name="Karasinski D."/>
            <person name="Kautmanova I."/>
            <person name="Kiss B."/>
            <person name="Kocsube S."/>
            <person name="Kotiranta H."/>
            <person name="LaButti K.M."/>
            <person name="Lechner B.E."/>
            <person name="Liimatainen K."/>
            <person name="Lipzen A."/>
            <person name="Lukacs Z."/>
            <person name="Mihaltcheva S."/>
            <person name="Morgado L.N."/>
            <person name="Niskanen T."/>
            <person name="Noordeloos M.E."/>
            <person name="Ohm R.A."/>
            <person name="Ortiz-Santana B."/>
            <person name="Ovrebo C."/>
            <person name="Racz N."/>
            <person name="Riley R."/>
            <person name="Savchenko A."/>
            <person name="Shiryaev A."/>
            <person name="Soop K."/>
            <person name="Spirin V."/>
            <person name="Szebenyi C."/>
            <person name="Tomsovsky M."/>
            <person name="Tulloss R.E."/>
            <person name="Uehling J."/>
            <person name="Grigoriev I.V."/>
            <person name="Vagvolgyi C."/>
            <person name="Papp T."/>
            <person name="Martin F.M."/>
            <person name="Miettinen O."/>
            <person name="Hibbett D.S."/>
            <person name="Nagy L.G."/>
        </authorList>
    </citation>
    <scope>NUCLEOTIDE SEQUENCE [LARGE SCALE GENOMIC DNA]</scope>
    <source>
        <strain evidence="1 2">NL-1719</strain>
    </source>
</reference>
<keyword evidence="2" id="KW-1185">Reference proteome</keyword>
<dbReference type="EMBL" id="ML208260">
    <property type="protein sequence ID" value="TFK76562.1"/>
    <property type="molecule type" value="Genomic_DNA"/>
</dbReference>
<dbReference type="Proteomes" id="UP000308600">
    <property type="component" value="Unassembled WGS sequence"/>
</dbReference>
<organism evidence="1 2">
    <name type="scientific">Pluteus cervinus</name>
    <dbReference type="NCBI Taxonomy" id="181527"/>
    <lineage>
        <taxon>Eukaryota</taxon>
        <taxon>Fungi</taxon>
        <taxon>Dikarya</taxon>
        <taxon>Basidiomycota</taxon>
        <taxon>Agaricomycotina</taxon>
        <taxon>Agaricomycetes</taxon>
        <taxon>Agaricomycetidae</taxon>
        <taxon>Agaricales</taxon>
        <taxon>Pluteineae</taxon>
        <taxon>Pluteaceae</taxon>
        <taxon>Pluteus</taxon>
    </lineage>
</organism>
<protein>
    <submittedName>
        <fullName evidence="1">Uncharacterized protein</fullName>
    </submittedName>
</protein>
<evidence type="ECO:0000313" key="2">
    <source>
        <dbReference type="Proteomes" id="UP000308600"/>
    </source>
</evidence>